<name>A0A414NX20_9FIRM</name>
<organism evidence="2 3">
    <name type="scientific">Mitsuokella multacida</name>
    <dbReference type="NCBI Taxonomy" id="52226"/>
    <lineage>
        <taxon>Bacteria</taxon>
        <taxon>Bacillati</taxon>
        <taxon>Bacillota</taxon>
        <taxon>Negativicutes</taxon>
        <taxon>Selenomonadales</taxon>
        <taxon>Selenomonadaceae</taxon>
        <taxon>Mitsuokella</taxon>
    </lineage>
</organism>
<dbReference type="RefSeq" id="WP_118175979.1">
    <property type="nucleotide sequence ID" value="NZ_JAQEAO010000002.1"/>
</dbReference>
<keyword evidence="1" id="KW-0812">Transmembrane</keyword>
<evidence type="ECO:0000313" key="3">
    <source>
        <dbReference type="Proteomes" id="UP000283442"/>
    </source>
</evidence>
<comment type="caution">
    <text evidence="2">The sequence shown here is derived from an EMBL/GenBank/DDBJ whole genome shotgun (WGS) entry which is preliminary data.</text>
</comment>
<gene>
    <name evidence="2" type="ORF">DW674_06105</name>
</gene>
<protein>
    <submittedName>
        <fullName evidence="2">Pilin protein</fullName>
    </submittedName>
</protein>
<dbReference type="Proteomes" id="UP000283442">
    <property type="component" value="Unassembled WGS sequence"/>
</dbReference>
<dbReference type="AlphaFoldDB" id="A0A414NX20"/>
<accession>A0A414NX20</accession>
<evidence type="ECO:0000256" key="1">
    <source>
        <dbReference type="SAM" id="Phobius"/>
    </source>
</evidence>
<keyword evidence="1" id="KW-1133">Transmembrane helix</keyword>
<reference evidence="2 3" key="1">
    <citation type="submission" date="2018-08" db="EMBL/GenBank/DDBJ databases">
        <title>A genome reference for cultivated species of the human gut microbiota.</title>
        <authorList>
            <person name="Zou Y."/>
            <person name="Xue W."/>
            <person name="Luo G."/>
        </authorList>
    </citation>
    <scope>NUCLEOTIDE SEQUENCE [LARGE SCALE GENOMIC DNA]</scope>
    <source>
        <strain evidence="2 3">AM25-21AC</strain>
    </source>
</reference>
<feature type="transmembrane region" description="Helical" evidence="1">
    <location>
        <begin position="22"/>
        <end position="41"/>
    </location>
</feature>
<dbReference type="EMBL" id="QRHE01000005">
    <property type="protein sequence ID" value="RHF51794.1"/>
    <property type="molecule type" value="Genomic_DNA"/>
</dbReference>
<sequence>MELILQYIKIYFSQKGQGISEYALLLGFVVTIVSVVLLSPFGGGKMFMSILEAFGMVIRTLTGKA</sequence>
<dbReference type="OrthoDB" id="1669658at2"/>
<evidence type="ECO:0000313" key="2">
    <source>
        <dbReference type="EMBL" id="RHF51794.1"/>
    </source>
</evidence>
<proteinExistence type="predicted"/>
<keyword evidence="1" id="KW-0472">Membrane</keyword>